<comment type="catalytic activity">
    <reaction evidence="10">
        <text>a hydroperoxide + [thioredoxin]-dithiol = an alcohol + [thioredoxin]-disulfide + H2O</text>
        <dbReference type="Rhea" id="RHEA:62620"/>
        <dbReference type="Rhea" id="RHEA-COMP:10698"/>
        <dbReference type="Rhea" id="RHEA-COMP:10700"/>
        <dbReference type="ChEBI" id="CHEBI:15377"/>
        <dbReference type="ChEBI" id="CHEBI:29950"/>
        <dbReference type="ChEBI" id="CHEBI:30879"/>
        <dbReference type="ChEBI" id="CHEBI:35924"/>
        <dbReference type="ChEBI" id="CHEBI:50058"/>
        <dbReference type="EC" id="1.11.1.24"/>
    </reaction>
</comment>
<dbReference type="GO" id="GO:0033554">
    <property type="term" value="P:cellular response to stress"/>
    <property type="evidence" value="ECO:0007669"/>
    <property type="project" value="TreeGrafter"/>
</dbReference>
<evidence type="ECO:0000313" key="14">
    <source>
        <dbReference type="Proteomes" id="UP001271789"/>
    </source>
</evidence>
<dbReference type="InterPro" id="IPR022915">
    <property type="entry name" value="Peroxiredoxin_TDXH"/>
</dbReference>
<dbReference type="PIRSF" id="PIRSF000239">
    <property type="entry name" value="AHPC"/>
    <property type="match status" value="1"/>
</dbReference>
<dbReference type="EMBL" id="JAWDKD010000003">
    <property type="protein sequence ID" value="MDV0446360.1"/>
    <property type="molecule type" value="Genomic_DNA"/>
</dbReference>
<protein>
    <recommendedName>
        <fullName evidence="10">Peroxiredoxin</fullName>
        <ecNumber evidence="10">1.11.1.24</ecNumber>
    </recommendedName>
    <alternativeName>
        <fullName evidence="10">Thioredoxin-dependent peroxiredoxin</fullName>
    </alternativeName>
</protein>
<evidence type="ECO:0000256" key="10">
    <source>
        <dbReference type="HAMAP-Rule" id="MF_00401"/>
    </source>
</evidence>
<dbReference type="PANTHER" id="PTHR10681">
    <property type="entry name" value="THIOREDOXIN PEROXIDASE"/>
    <property type="match status" value="1"/>
</dbReference>
<feature type="active site" description="Cysteine sulfenic acid (-SOH) intermediate" evidence="10">
    <location>
        <position position="63"/>
    </location>
</feature>
<accession>A0AAE4MID6</accession>
<comment type="subunit">
    <text evidence="9 10">Homodecamer. Pentamer of dimers that assemble into a ring structure.</text>
</comment>
<dbReference type="InterPro" id="IPR050217">
    <property type="entry name" value="Peroxiredoxin"/>
</dbReference>
<evidence type="ECO:0000256" key="5">
    <source>
        <dbReference type="ARBA" id="ARBA00023002"/>
    </source>
</evidence>
<dbReference type="InterPro" id="IPR024706">
    <property type="entry name" value="Peroxiredoxin_AhpC-typ"/>
</dbReference>
<dbReference type="GO" id="GO:0005829">
    <property type="term" value="C:cytosol"/>
    <property type="evidence" value="ECO:0007669"/>
    <property type="project" value="TreeGrafter"/>
</dbReference>
<evidence type="ECO:0000256" key="2">
    <source>
        <dbReference type="ARBA" id="ARBA00022490"/>
    </source>
</evidence>
<organism evidence="13 14">
    <name type="scientific">Methanolapillus africanus</name>
    <dbReference type="NCBI Taxonomy" id="3028297"/>
    <lineage>
        <taxon>Archaea</taxon>
        <taxon>Methanobacteriati</taxon>
        <taxon>Methanobacteriota</taxon>
        <taxon>Stenosarchaea group</taxon>
        <taxon>Methanomicrobia</taxon>
        <taxon>Methanosarcinales</taxon>
        <taxon>Methanosarcinaceae</taxon>
        <taxon>Methanolapillus</taxon>
    </lineage>
</organism>
<comment type="similarity">
    <text evidence="8 10">Belongs to the peroxiredoxin family. Prx6 subfamily.</text>
</comment>
<dbReference type="RefSeq" id="WP_338098744.1">
    <property type="nucleotide sequence ID" value="NZ_JAWDKD010000003.1"/>
</dbReference>
<keyword evidence="14" id="KW-1185">Reference proteome</keyword>
<evidence type="ECO:0000256" key="9">
    <source>
        <dbReference type="ARBA" id="ARBA00064044"/>
    </source>
</evidence>
<evidence type="ECO:0000259" key="12">
    <source>
        <dbReference type="PROSITE" id="PS51352"/>
    </source>
</evidence>
<dbReference type="SUPFAM" id="SSF52833">
    <property type="entry name" value="Thioredoxin-like"/>
    <property type="match status" value="1"/>
</dbReference>
<feature type="domain" description="Thioredoxin" evidence="12">
    <location>
        <begin position="21"/>
        <end position="183"/>
    </location>
</feature>
<dbReference type="Gene3D" id="3.40.30.10">
    <property type="entry name" value="Glutaredoxin"/>
    <property type="match status" value="1"/>
</dbReference>
<comment type="miscellaneous">
    <text evidence="10">The active site is a conserved redox-active cysteine residue, the peroxidatic cysteine (C(P)), which makes the nucleophilic attack on the peroxide substrate. The peroxide oxidizes the C(P)-SH to cysteine sulfenic acid (C(P)-SOH), which then reacts with another cysteine residue, the resolving cysteine (C(R)), to form a disulfide bridge. The disulfide is subsequently reduced by an appropriate electron donor to complete the catalytic cycle. In this 1-Cys peroxiredoxin, no C(R) is present and C(P) instead forms a disulfide with a cysteine from another protein or with a small thiol molecule.</text>
</comment>
<dbReference type="NCBIfam" id="NF009668">
    <property type="entry name" value="PRK13189.1"/>
    <property type="match status" value="1"/>
</dbReference>
<keyword evidence="6" id="KW-1015">Disulfide bond</keyword>
<reference evidence="13" key="1">
    <citation type="submission" date="2023-06" db="EMBL/GenBank/DDBJ databases">
        <title>Genome sequence of Methanosarcinaceae archaeon Ag5.</title>
        <authorList>
            <person name="Protasov E."/>
            <person name="Platt K."/>
            <person name="Poehlein A."/>
            <person name="Daniel R."/>
            <person name="Brune A."/>
        </authorList>
    </citation>
    <scope>NUCLEOTIDE SEQUENCE</scope>
    <source>
        <strain evidence="13">Ag5</strain>
    </source>
</reference>
<proteinExistence type="inferred from homology"/>
<comment type="caution">
    <text evidence="10">Lacks conserved residue(s) required for the propagation of feature annotation.</text>
</comment>
<dbReference type="GO" id="GO:0008379">
    <property type="term" value="F:thioredoxin peroxidase activity"/>
    <property type="evidence" value="ECO:0007669"/>
    <property type="project" value="TreeGrafter"/>
</dbReference>
<dbReference type="Pfam" id="PF00578">
    <property type="entry name" value="AhpC-TSA"/>
    <property type="match status" value="1"/>
</dbReference>
<dbReference type="GO" id="GO:0045454">
    <property type="term" value="P:cell redox homeostasis"/>
    <property type="evidence" value="ECO:0007669"/>
    <property type="project" value="TreeGrafter"/>
</dbReference>
<dbReference type="InterPro" id="IPR036249">
    <property type="entry name" value="Thioredoxin-like_sf"/>
</dbReference>
<dbReference type="GO" id="GO:0042744">
    <property type="term" value="P:hydrogen peroxide catabolic process"/>
    <property type="evidence" value="ECO:0007669"/>
    <property type="project" value="TreeGrafter"/>
</dbReference>
<dbReference type="EC" id="1.11.1.24" evidence="10"/>
<comment type="function">
    <text evidence="10">Thiol-specific peroxidase that catalyzes the reduction of hydrogen peroxide and organic hydroperoxides to water and alcohols, respectively. Plays a role in cell protection against oxidative stress by detoxifying peroxides.</text>
</comment>
<keyword evidence="7 10" id="KW-0676">Redox-active center</keyword>
<dbReference type="FunFam" id="3.40.30.10:FF:000011">
    <property type="entry name" value="Peroxiredoxin PRX1"/>
    <property type="match status" value="1"/>
</dbReference>
<dbReference type="PROSITE" id="PS51352">
    <property type="entry name" value="THIOREDOXIN_2"/>
    <property type="match status" value="1"/>
</dbReference>
<comment type="similarity">
    <text evidence="1">Belongs to the peroxiredoxin family. AhpC/Prx1 subfamily.</text>
</comment>
<evidence type="ECO:0000256" key="3">
    <source>
        <dbReference type="ARBA" id="ARBA00022559"/>
    </source>
</evidence>
<dbReference type="Proteomes" id="UP001271789">
    <property type="component" value="Unassembled WGS sequence"/>
</dbReference>
<sequence length="237" mass="26026">MTEENKCDCGCGCSCSGVSLPLIGDDAPAFKADTTNGPMNFPEDYKGKWVILFSHPADFTPVCTTEFITFAKMADDFSKLNAELIGLSIDSITSHIAWLKEIKDNIEYKGSKGVEVKFPVIADIKMEVAKKYGMLQPGASDTKAVRAVFIIDPKAKVKAILYYPMSAGRNMEEIKRLLQALQKNAADNVSTPANWQPGDDVVMGAPSTFKEAQERDGWKSDSTKNCASWFLVTKKCD</sequence>
<evidence type="ECO:0000313" key="13">
    <source>
        <dbReference type="EMBL" id="MDV0446360.1"/>
    </source>
</evidence>
<evidence type="ECO:0000256" key="1">
    <source>
        <dbReference type="ARBA" id="ARBA00009796"/>
    </source>
</evidence>
<dbReference type="CDD" id="cd03016">
    <property type="entry name" value="PRX_1cys"/>
    <property type="match status" value="1"/>
</dbReference>
<name>A0AAE4MID6_9EURY</name>
<keyword evidence="3 10" id="KW-0575">Peroxidase</keyword>
<dbReference type="HAMAP" id="MF_00401">
    <property type="entry name" value="Peroxiredoxin"/>
    <property type="match status" value="1"/>
</dbReference>
<dbReference type="Pfam" id="PF10417">
    <property type="entry name" value="1-cysPrx_C"/>
    <property type="match status" value="1"/>
</dbReference>
<dbReference type="InterPro" id="IPR013766">
    <property type="entry name" value="Thioredoxin_domain"/>
</dbReference>
<gene>
    <name evidence="13" type="ORF">MsAg5_01930</name>
</gene>
<evidence type="ECO:0000256" key="11">
    <source>
        <dbReference type="PIRSR" id="PIRSR000239-1"/>
    </source>
</evidence>
<keyword evidence="2 10" id="KW-0963">Cytoplasm</keyword>
<feature type="binding site" evidence="10">
    <location>
        <position position="146"/>
    </location>
    <ligand>
        <name>substrate</name>
    </ligand>
</feature>
<dbReference type="InterPro" id="IPR019479">
    <property type="entry name" value="Peroxiredoxin_C"/>
</dbReference>
<comment type="subcellular location">
    <subcellularLocation>
        <location evidence="10">Cytoplasm</location>
    </subcellularLocation>
</comment>
<dbReference type="PANTHER" id="PTHR10681:SF128">
    <property type="entry name" value="THIOREDOXIN-DEPENDENT PEROXIDE REDUCTASE, MITOCHONDRIAL"/>
    <property type="match status" value="1"/>
</dbReference>
<dbReference type="InterPro" id="IPR045020">
    <property type="entry name" value="PRX_1cys"/>
</dbReference>
<dbReference type="GO" id="GO:0006979">
    <property type="term" value="P:response to oxidative stress"/>
    <property type="evidence" value="ECO:0007669"/>
    <property type="project" value="TreeGrafter"/>
</dbReference>
<feature type="active site" description="Cysteine sulfenic acid (-SOH) intermediate; for peroxidase activity" evidence="11">
    <location>
        <position position="63"/>
    </location>
</feature>
<dbReference type="AlphaFoldDB" id="A0AAE4MID6"/>
<evidence type="ECO:0000256" key="7">
    <source>
        <dbReference type="ARBA" id="ARBA00023284"/>
    </source>
</evidence>
<keyword evidence="5 10" id="KW-0560">Oxidoreductase</keyword>
<keyword evidence="4 10" id="KW-0049">Antioxidant</keyword>
<evidence type="ECO:0000256" key="4">
    <source>
        <dbReference type="ARBA" id="ARBA00022862"/>
    </source>
</evidence>
<evidence type="ECO:0000256" key="6">
    <source>
        <dbReference type="ARBA" id="ARBA00023157"/>
    </source>
</evidence>
<comment type="caution">
    <text evidence="13">The sequence shown here is derived from an EMBL/GenBank/DDBJ whole genome shotgun (WGS) entry which is preliminary data.</text>
</comment>
<dbReference type="InterPro" id="IPR000866">
    <property type="entry name" value="AhpC/TSA"/>
</dbReference>
<evidence type="ECO:0000256" key="8">
    <source>
        <dbReference type="ARBA" id="ARBA00025719"/>
    </source>
</evidence>